<dbReference type="SUPFAM" id="SSF57845">
    <property type="entry name" value="B-box zinc-binding domain"/>
    <property type="match status" value="2"/>
</dbReference>
<dbReference type="AlphaFoldDB" id="H3B1F9"/>
<dbReference type="SMART" id="SM00589">
    <property type="entry name" value="PRY"/>
    <property type="match status" value="1"/>
</dbReference>
<dbReference type="SUPFAM" id="SSF57850">
    <property type="entry name" value="RING/U-box"/>
    <property type="match status" value="2"/>
</dbReference>
<evidence type="ECO:0000256" key="2">
    <source>
        <dbReference type="ARBA" id="ARBA00022771"/>
    </source>
</evidence>
<dbReference type="CDD" id="cd13733">
    <property type="entry name" value="SPRY_PRY_C-I_1"/>
    <property type="match status" value="1"/>
</dbReference>
<dbReference type="SMART" id="SM00184">
    <property type="entry name" value="RING"/>
    <property type="match status" value="1"/>
</dbReference>
<dbReference type="PANTHER" id="PTHR24103">
    <property type="entry name" value="E3 UBIQUITIN-PROTEIN LIGASE TRIM"/>
    <property type="match status" value="1"/>
</dbReference>
<feature type="domain" description="B box-type" evidence="7">
    <location>
        <begin position="80"/>
        <end position="121"/>
    </location>
</feature>
<dbReference type="Pfam" id="PF00643">
    <property type="entry name" value="zf-B_box"/>
    <property type="match status" value="2"/>
</dbReference>
<evidence type="ECO:0000259" key="8">
    <source>
        <dbReference type="PROSITE" id="PS50188"/>
    </source>
</evidence>
<feature type="coiled-coil region" evidence="5">
    <location>
        <begin position="274"/>
        <end position="389"/>
    </location>
</feature>
<keyword evidence="1" id="KW-0479">Metal-binding</keyword>
<dbReference type="InterPro" id="IPR003879">
    <property type="entry name" value="Butyrophylin_SPRY"/>
</dbReference>
<dbReference type="GO" id="GO:0008270">
    <property type="term" value="F:zinc ion binding"/>
    <property type="evidence" value="ECO:0007669"/>
    <property type="project" value="UniProtKB-KW"/>
</dbReference>
<dbReference type="SMART" id="SM00449">
    <property type="entry name" value="SPRY"/>
    <property type="match status" value="1"/>
</dbReference>
<dbReference type="InterPro" id="IPR013320">
    <property type="entry name" value="ConA-like_dom_sf"/>
</dbReference>
<feature type="domain" description="RING-type" evidence="6">
    <location>
        <begin position="14"/>
        <end position="40"/>
    </location>
</feature>
<dbReference type="GeneTree" id="ENSGT01030000234669"/>
<dbReference type="Proteomes" id="UP000008672">
    <property type="component" value="Unassembled WGS sequence"/>
</dbReference>
<keyword evidence="3" id="KW-0862">Zinc</keyword>
<dbReference type="Pfam" id="PF15227">
    <property type="entry name" value="zf-C3HC4_4"/>
    <property type="match status" value="1"/>
</dbReference>
<sequence length="605" mass="70387">MAALMEAAGSDLCCSICLDFYKDPVILDCSHSYCRACISQVWEKGVGGLVRSVDRKSFKETDLKAKASQQYWEKEKSDENEEFSCEEHEEKLKLFCKEDQKPICLVCGMSQSHKSHNSLPIKEAFQIYKMRFYVGSMKEKLRNVEKKERDENIPVVVHVSTTAVTVSAEPASPRGDLSCPQCRHVFSERSLRPNLALANILESFKEFNLKAESQQSRKGEKSEEKEEFYCEEHEEKLKLFCEEDQKTICVICGMSEPHKSHKLKPIKEAFQIYKKKLEESVQGLKSQLREAYRCEEERKRNTEKLQEKASYLKGQIRDDFSKLHEFLYKEEENLKEKLERKEMEILQQLEENGVKTAQEISKLELSISEIQKRQNIQRAEELLKDIKAALTGTAEVKFEKPDRISADLREGEFIGPLQYRVWRRMRELFCIKSVMQDSIAIDPKTTYPELIVSEDGTSVQWSRIYPHVPNNPERFMWTSAALGCEGFTSGRHYWAVEVGDESVWSLGMVRESVERKTRTERSPANGFYCLSKLKEDCVYCPQWKRLPLPVKPRRIAIYLDYEGGQVSFYNAENMSHIHTYTDTFTERMYPFFNTWCNSAPLKIVV</sequence>
<dbReference type="Pfam" id="PF00622">
    <property type="entry name" value="SPRY"/>
    <property type="match status" value="1"/>
</dbReference>
<feature type="domain" description="B box-type" evidence="7">
    <location>
        <begin position="225"/>
        <end position="266"/>
    </location>
</feature>
<protein>
    <submittedName>
        <fullName evidence="9">Uncharacterized protein</fullName>
    </submittedName>
</protein>
<dbReference type="PRINTS" id="PR01407">
    <property type="entry name" value="BUTYPHLNCDUF"/>
</dbReference>
<reference evidence="10" key="1">
    <citation type="submission" date="2011-08" db="EMBL/GenBank/DDBJ databases">
        <title>The draft genome of Latimeria chalumnae.</title>
        <authorList>
            <person name="Di Palma F."/>
            <person name="Alfoldi J."/>
            <person name="Johnson J."/>
            <person name="Berlin A."/>
            <person name="Gnerre S."/>
            <person name="Jaffe D."/>
            <person name="MacCallum I."/>
            <person name="Young S."/>
            <person name="Walker B.J."/>
            <person name="Lander E."/>
            <person name="Lindblad-Toh K."/>
        </authorList>
    </citation>
    <scope>NUCLEOTIDE SEQUENCE [LARGE SCALE GENOMIC DNA]</scope>
    <source>
        <strain evidence="10">Wild caught</strain>
    </source>
</reference>
<dbReference type="InterPro" id="IPR043136">
    <property type="entry name" value="B30.2/SPRY_sf"/>
</dbReference>
<evidence type="ECO:0000256" key="5">
    <source>
        <dbReference type="SAM" id="Coils"/>
    </source>
</evidence>
<dbReference type="EMBL" id="AFYH01090882">
    <property type="status" value="NOT_ANNOTATED_CDS"/>
    <property type="molecule type" value="Genomic_DNA"/>
</dbReference>
<dbReference type="InterPro" id="IPR000315">
    <property type="entry name" value="Znf_B-box"/>
</dbReference>
<dbReference type="SMART" id="SM00336">
    <property type="entry name" value="BBOX"/>
    <property type="match status" value="2"/>
</dbReference>
<dbReference type="eggNOG" id="KOG2177">
    <property type="taxonomic scope" value="Eukaryota"/>
</dbReference>
<dbReference type="InterPro" id="IPR001841">
    <property type="entry name" value="Znf_RING"/>
</dbReference>
<organism evidence="9 10">
    <name type="scientific">Latimeria chalumnae</name>
    <name type="common">Coelacanth</name>
    <dbReference type="NCBI Taxonomy" id="7897"/>
    <lineage>
        <taxon>Eukaryota</taxon>
        <taxon>Metazoa</taxon>
        <taxon>Chordata</taxon>
        <taxon>Craniata</taxon>
        <taxon>Vertebrata</taxon>
        <taxon>Euteleostomi</taxon>
        <taxon>Coelacanthiformes</taxon>
        <taxon>Coelacanthidae</taxon>
        <taxon>Latimeria</taxon>
    </lineage>
</organism>
<accession>H3B1F9</accession>
<dbReference type="PROSITE" id="PS50119">
    <property type="entry name" value="ZF_BBOX"/>
    <property type="match status" value="2"/>
</dbReference>
<dbReference type="InParanoid" id="H3B1F9"/>
<dbReference type="Gene3D" id="3.30.160.60">
    <property type="entry name" value="Classic Zinc Finger"/>
    <property type="match status" value="2"/>
</dbReference>
<evidence type="ECO:0000256" key="3">
    <source>
        <dbReference type="ARBA" id="ARBA00022833"/>
    </source>
</evidence>
<keyword evidence="10" id="KW-1185">Reference proteome</keyword>
<evidence type="ECO:0000256" key="4">
    <source>
        <dbReference type="PROSITE-ProRule" id="PRU00024"/>
    </source>
</evidence>
<evidence type="ECO:0000259" key="6">
    <source>
        <dbReference type="PROSITE" id="PS50089"/>
    </source>
</evidence>
<keyword evidence="5" id="KW-0175">Coiled coil</keyword>
<dbReference type="HOGENOM" id="CLU_013137_0_1_1"/>
<dbReference type="InterPro" id="IPR006574">
    <property type="entry name" value="PRY"/>
</dbReference>
<dbReference type="PROSITE" id="PS50089">
    <property type="entry name" value="ZF_RING_2"/>
    <property type="match status" value="1"/>
</dbReference>
<dbReference type="InterPro" id="IPR017907">
    <property type="entry name" value="Znf_RING_CS"/>
</dbReference>
<dbReference type="InterPro" id="IPR050143">
    <property type="entry name" value="TRIM/RBCC"/>
</dbReference>
<dbReference type="FunFam" id="2.60.120.920:FF:000004">
    <property type="entry name" value="Butyrophilin subfamily 1 member A1"/>
    <property type="match status" value="1"/>
</dbReference>
<dbReference type="InterPro" id="IPR003877">
    <property type="entry name" value="SPRY_dom"/>
</dbReference>
<reference evidence="9" key="3">
    <citation type="submission" date="2025-09" db="UniProtKB">
        <authorList>
            <consortium name="Ensembl"/>
        </authorList>
    </citation>
    <scope>IDENTIFICATION</scope>
</reference>
<dbReference type="PROSITE" id="PS00518">
    <property type="entry name" value="ZF_RING_1"/>
    <property type="match status" value="1"/>
</dbReference>
<evidence type="ECO:0000256" key="1">
    <source>
        <dbReference type="ARBA" id="ARBA00022723"/>
    </source>
</evidence>
<dbReference type="InterPro" id="IPR001870">
    <property type="entry name" value="B30.2/SPRY"/>
</dbReference>
<evidence type="ECO:0000313" key="10">
    <source>
        <dbReference type="Proteomes" id="UP000008672"/>
    </source>
</evidence>
<dbReference type="Gene3D" id="2.60.120.920">
    <property type="match status" value="1"/>
</dbReference>
<dbReference type="SUPFAM" id="SSF49899">
    <property type="entry name" value="Concanavalin A-like lectins/glucanases"/>
    <property type="match status" value="1"/>
</dbReference>
<proteinExistence type="predicted"/>
<dbReference type="Pfam" id="PF13765">
    <property type="entry name" value="PRY"/>
    <property type="match status" value="1"/>
</dbReference>
<name>H3B1F9_LATCH</name>
<dbReference type="Gene3D" id="3.30.40.10">
    <property type="entry name" value="Zinc/RING finger domain, C3HC4 (zinc finger)"/>
    <property type="match status" value="2"/>
</dbReference>
<dbReference type="Ensembl" id="ENSLACT00000015840.1">
    <property type="protein sequence ID" value="ENSLACP00000015730.1"/>
    <property type="gene ID" value="ENSLACG00000013854.1"/>
</dbReference>
<dbReference type="PROSITE" id="PS50188">
    <property type="entry name" value="B302_SPRY"/>
    <property type="match status" value="1"/>
</dbReference>
<evidence type="ECO:0000313" key="9">
    <source>
        <dbReference type="Ensembl" id="ENSLACP00000015730.1"/>
    </source>
</evidence>
<feature type="domain" description="B30.2/SPRY" evidence="8">
    <location>
        <begin position="417"/>
        <end position="605"/>
    </location>
</feature>
<evidence type="ECO:0000259" key="7">
    <source>
        <dbReference type="PROSITE" id="PS50119"/>
    </source>
</evidence>
<keyword evidence="2 4" id="KW-0863">Zinc-finger</keyword>
<dbReference type="InterPro" id="IPR013083">
    <property type="entry name" value="Znf_RING/FYVE/PHD"/>
</dbReference>
<reference evidence="9" key="2">
    <citation type="submission" date="2025-08" db="UniProtKB">
        <authorList>
            <consortium name="Ensembl"/>
        </authorList>
    </citation>
    <scope>IDENTIFICATION</scope>
</reference>